<dbReference type="InterPro" id="IPR014026">
    <property type="entry name" value="UDP-Glc/GDP-Man_DH_dimer"/>
</dbReference>
<dbReference type="GO" id="GO:0051287">
    <property type="term" value="F:NAD binding"/>
    <property type="evidence" value="ECO:0007669"/>
    <property type="project" value="InterPro"/>
</dbReference>
<evidence type="ECO:0000313" key="7">
    <source>
        <dbReference type="Proteomes" id="UP000218887"/>
    </source>
</evidence>
<name>A0A2A2IIU5_9BACI</name>
<keyword evidence="2" id="KW-0560">Oxidoreductase</keyword>
<evidence type="ECO:0000256" key="4">
    <source>
        <dbReference type="PIRNR" id="PIRNR000124"/>
    </source>
</evidence>
<dbReference type="InterPro" id="IPR014027">
    <property type="entry name" value="UDP-Glc/GDP-Man_DH_C"/>
</dbReference>
<gene>
    <name evidence="6" type="ORF">CIL05_01255</name>
</gene>
<dbReference type="InterPro" id="IPR036291">
    <property type="entry name" value="NAD(P)-bd_dom_sf"/>
</dbReference>
<dbReference type="InterPro" id="IPR017476">
    <property type="entry name" value="UDP-Glc/GDP-Man"/>
</dbReference>
<dbReference type="Proteomes" id="UP000218887">
    <property type="component" value="Unassembled WGS sequence"/>
</dbReference>
<dbReference type="Pfam" id="PF03721">
    <property type="entry name" value="UDPG_MGDP_dh_N"/>
    <property type="match status" value="1"/>
</dbReference>
<dbReference type="PIRSF" id="PIRSF500136">
    <property type="entry name" value="UDP_ManNAc_DH"/>
    <property type="match status" value="1"/>
</dbReference>
<organism evidence="6 7">
    <name type="scientific">Virgibacillus profundi</name>
    <dbReference type="NCBI Taxonomy" id="2024555"/>
    <lineage>
        <taxon>Bacteria</taxon>
        <taxon>Bacillati</taxon>
        <taxon>Bacillota</taxon>
        <taxon>Bacilli</taxon>
        <taxon>Bacillales</taxon>
        <taxon>Bacillaceae</taxon>
        <taxon>Virgibacillus</taxon>
    </lineage>
</organism>
<evidence type="ECO:0000256" key="1">
    <source>
        <dbReference type="ARBA" id="ARBA00006601"/>
    </source>
</evidence>
<evidence type="ECO:0000256" key="2">
    <source>
        <dbReference type="ARBA" id="ARBA00023002"/>
    </source>
</evidence>
<dbReference type="SUPFAM" id="SSF51735">
    <property type="entry name" value="NAD(P)-binding Rossmann-fold domains"/>
    <property type="match status" value="1"/>
</dbReference>
<protein>
    <submittedName>
        <fullName evidence="6">UDP-N-acetyl-D-mannosamine dehydrogenase</fullName>
    </submittedName>
</protein>
<dbReference type="RefSeq" id="WP_095653679.1">
    <property type="nucleotide sequence ID" value="NZ_NPOA01000001.1"/>
</dbReference>
<dbReference type="InterPro" id="IPR008927">
    <property type="entry name" value="6-PGluconate_DH-like_C_sf"/>
</dbReference>
<proteinExistence type="inferred from homology"/>
<dbReference type="SMART" id="SM00984">
    <property type="entry name" value="UDPG_MGDP_dh_C"/>
    <property type="match status" value="1"/>
</dbReference>
<dbReference type="AlphaFoldDB" id="A0A2A2IIU5"/>
<feature type="domain" description="UDP-glucose/GDP-mannose dehydrogenase C-terminal" evidence="5">
    <location>
        <begin position="308"/>
        <end position="404"/>
    </location>
</feature>
<dbReference type="NCBIfam" id="TIGR03026">
    <property type="entry name" value="NDP-sugDHase"/>
    <property type="match status" value="1"/>
</dbReference>
<accession>A0A2A2IIU5</accession>
<comment type="similarity">
    <text evidence="1 4">Belongs to the UDP-glucose/GDP-mannose dehydrogenase family.</text>
</comment>
<dbReference type="GO" id="GO:0016628">
    <property type="term" value="F:oxidoreductase activity, acting on the CH-CH group of donors, NAD or NADP as acceptor"/>
    <property type="evidence" value="ECO:0007669"/>
    <property type="project" value="InterPro"/>
</dbReference>
<dbReference type="Gene3D" id="3.40.50.720">
    <property type="entry name" value="NAD(P)-binding Rossmann-like Domain"/>
    <property type="match status" value="2"/>
</dbReference>
<keyword evidence="3" id="KW-0520">NAD</keyword>
<dbReference type="GO" id="GO:0016616">
    <property type="term" value="F:oxidoreductase activity, acting on the CH-OH group of donors, NAD or NADP as acceptor"/>
    <property type="evidence" value="ECO:0007669"/>
    <property type="project" value="InterPro"/>
</dbReference>
<keyword evidence="7" id="KW-1185">Reference proteome</keyword>
<dbReference type="GO" id="GO:0000271">
    <property type="term" value="P:polysaccharide biosynthetic process"/>
    <property type="evidence" value="ECO:0007669"/>
    <property type="project" value="InterPro"/>
</dbReference>
<dbReference type="EMBL" id="NPOA01000001">
    <property type="protein sequence ID" value="PAV31308.1"/>
    <property type="molecule type" value="Genomic_DNA"/>
</dbReference>
<dbReference type="Pfam" id="PF00984">
    <property type="entry name" value="UDPG_MGDP_dh"/>
    <property type="match status" value="1"/>
</dbReference>
<dbReference type="InterPro" id="IPR001732">
    <property type="entry name" value="UDP-Glc/GDP-Man_DH_N"/>
</dbReference>
<dbReference type="Pfam" id="PF03720">
    <property type="entry name" value="UDPG_MGDP_dh_C"/>
    <property type="match status" value="1"/>
</dbReference>
<dbReference type="InterPro" id="IPR036220">
    <property type="entry name" value="UDP-Glc/GDP-Man_DH_C_sf"/>
</dbReference>
<reference evidence="6 7" key="1">
    <citation type="submission" date="2017-08" db="EMBL/GenBank/DDBJ databases">
        <title>Virgibacillus indicus sp. nov. and Virgibacillus profoundi sp. nov, two moderately halophilic bacteria isolated from marine sediment by using the Microfluidic Streak Plate.</title>
        <authorList>
            <person name="Xu B."/>
            <person name="Hu B."/>
            <person name="Wang J."/>
            <person name="Zhu Y."/>
            <person name="Huang L."/>
            <person name="Du W."/>
            <person name="Huang Y."/>
        </authorList>
    </citation>
    <scope>NUCLEOTIDE SEQUENCE [LARGE SCALE GENOMIC DNA]</scope>
    <source>
        <strain evidence="6 7">IO3-P3-H5</strain>
    </source>
</reference>
<evidence type="ECO:0000256" key="3">
    <source>
        <dbReference type="ARBA" id="ARBA00023027"/>
    </source>
</evidence>
<sequence>MEKICVIGLGYIGLPTSGFLADNGYEVYGVDVNEDVVETLSKGEIHIEEPSLAGIISESIHNGKLKVSTTPVQADIFIIAVPTPVHDNKTSNLDYVKKATESIIPYMKKGDIVIIESTIPPRTIDDIVVPIIKAGGFNPEEDDVYVSHCPERVIPGRIMTELIENNRIVGGYTEEAAKRTADFYRKVVKGQVFETSALTAEMSKLMENTYRDVNIALANELSKVSEKLGVNAHEVVKLANMHPRVNIHQPGPGVGGHCIAVDPYFIIEKANELSPLMQTAREINSSMPGFVIDQIKKITMNIENPTIAILGLSYKGNVDDVRESPAIEIANQLVSADYHIKCHDPYVKQSAANLELFGLEESLAEADVALVLADHNVFKEMDSMVYVNNMKTPVILDTKNCIQDSDEITLYKIGDLGKLKSIR</sequence>
<dbReference type="PANTHER" id="PTHR43491:SF2">
    <property type="entry name" value="UDP-N-ACETYL-D-MANNOSAMINE DEHYDROGENASE"/>
    <property type="match status" value="1"/>
</dbReference>
<dbReference type="SUPFAM" id="SSF48179">
    <property type="entry name" value="6-phosphogluconate dehydrogenase C-terminal domain-like"/>
    <property type="match status" value="1"/>
</dbReference>
<dbReference type="SUPFAM" id="SSF52413">
    <property type="entry name" value="UDP-glucose/GDP-mannose dehydrogenase C-terminal domain"/>
    <property type="match status" value="1"/>
</dbReference>
<dbReference type="OrthoDB" id="9803238at2"/>
<dbReference type="PIRSF" id="PIRSF000124">
    <property type="entry name" value="UDPglc_GDPman_dh"/>
    <property type="match status" value="1"/>
</dbReference>
<comment type="caution">
    <text evidence="6">The sequence shown here is derived from an EMBL/GenBank/DDBJ whole genome shotgun (WGS) entry which is preliminary data.</text>
</comment>
<evidence type="ECO:0000313" key="6">
    <source>
        <dbReference type="EMBL" id="PAV31308.1"/>
    </source>
</evidence>
<dbReference type="PANTHER" id="PTHR43491">
    <property type="entry name" value="UDP-N-ACETYL-D-MANNOSAMINE DEHYDROGENASE"/>
    <property type="match status" value="1"/>
</dbReference>
<evidence type="ECO:0000259" key="5">
    <source>
        <dbReference type="SMART" id="SM00984"/>
    </source>
</evidence>
<dbReference type="InterPro" id="IPR028359">
    <property type="entry name" value="UDP_ManNAc/GlcNAc_DH"/>
</dbReference>